<organism evidence="1 2">
    <name type="scientific">Streptomyces lavendofoliae</name>
    <dbReference type="NCBI Taxonomy" id="67314"/>
    <lineage>
        <taxon>Bacteria</taxon>
        <taxon>Bacillati</taxon>
        <taxon>Actinomycetota</taxon>
        <taxon>Actinomycetes</taxon>
        <taxon>Kitasatosporales</taxon>
        <taxon>Streptomycetaceae</taxon>
        <taxon>Streptomyces</taxon>
    </lineage>
</organism>
<protein>
    <submittedName>
        <fullName evidence="1">Uncharacterized protein</fullName>
    </submittedName>
</protein>
<name>A0A918HUE8_9ACTN</name>
<proteinExistence type="predicted"/>
<reference evidence="1" key="1">
    <citation type="journal article" date="2014" name="Int. J. Syst. Evol. Microbiol.">
        <title>Complete genome sequence of Corynebacterium casei LMG S-19264T (=DSM 44701T), isolated from a smear-ripened cheese.</title>
        <authorList>
            <consortium name="US DOE Joint Genome Institute (JGI-PGF)"/>
            <person name="Walter F."/>
            <person name="Albersmeier A."/>
            <person name="Kalinowski J."/>
            <person name="Ruckert C."/>
        </authorList>
    </citation>
    <scope>NUCLEOTIDE SEQUENCE</scope>
    <source>
        <strain evidence="1">JCM 4391</strain>
    </source>
</reference>
<accession>A0A918HUE8</accession>
<keyword evidence="2" id="KW-1185">Reference proteome</keyword>
<comment type="caution">
    <text evidence="1">The sequence shown here is derived from an EMBL/GenBank/DDBJ whole genome shotgun (WGS) entry which is preliminary data.</text>
</comment>
<evidence type="ECO:0000313" key="1">
    <source>
        <dbReference type="EMBL" id="GGU28538.1"/>
    </source>
</evidence>
<gene>
    <name evidence="1" type="ORF">GCM10010274_14100</name>
</gene>
<dbReference type="AlphaFoldDB" id="A0A918HUE8"/>
<sequence length="71" mass="7818">MAHDEQRRTSCRARITIPTARESAFTPLNPPARTALPNSIYLLDDSGNSDLSLFGFIRVPWAQGWSDADAA</sequence>
<reference evidence="1" key="2">
    <citation type="submission" date="2020-09" db="EMBL/GenBank/DDBJ databases">
        <authorList>
            <person name="Sun Q."/>
            <person name="Ohkuma M."/>
        </authorList>
    </citation>
    <scope>NUCLEOTIDE SEQUENCE</scope>
    <source>
        <strain evidence="1">JCM 4391</strain>
    </source>
</reference>
<dbReference type="EMBL" id="BMTP01000003">
    <property type="protein sequence ID" value="GGU28538.1"/>
    <property type="molecule type" value="Genomic_DNA"/>
</dbReference>
<evidence type="ECO:0000313" key="2">
    <source>
        <dbReference type="Proteomes" id="UP000636661"/>
    </source>
</evidence>
<dbReference type="Proteomes" id="UP000636661">
    <property type="component" value="Unassembled WGS sequence"/>
</dbReference>